<dbReference type="AlphaFoldDB" id="C6XIC5"/>
<dbReference type="eggNOG" id="ENOG5032SBG">
    <property type="taxonomic scope" value="Bacteria"/>
</dbReference>
<evidence type="ECO:0000313" key="1">
    <source>
        <dbReference type="EMBL" id="ACT58951.1"/>
    </source>
</evidence>
<evidence type="ECO:0008006" key="3">
    <source>
        <dbReference type="Google" id="ProtNLM"/>
    </source>
</evidence>
<dbReference type="KEGG" id="hba:Hbal_1259"/>
<dbReference type="OrthoDB" id="8452228at2"/>
<dbReference type="Proteomes" id="UP000002745">
    <property type="component" value="Chromosome"/>
</dbReference>
<dbReference type="Gene3D" id="1.10.3230.30">
    <property type="entry name" value="Phage gp6-like head-tail connector protein"/>
    <property type="match status" value="1"/>
</dbReference>
<dbReference type="NCBIfam" id="TIGR02215">
    <property type="entry name" value="phage_chp_gp8"/>
    <property type="match status" value="1"/>
</dbReference>
<gene>
    <name evidence="1" type="ordered locus">Hbal_1259</name>
</gene>
<reference evidence="2" key="1">
    <citation type="journal article" date="2011" name="J. Bacteriol.">
        <title>Genome sequences of eight morphologically diverse alphaproteobacteria.</title>
        <authorList>
            <consortium name="US DOE Joint Genome Institute"/>
            <person name="Brown P.J."/>
            <person name="Kysela D.T."/>
            <person name="Buechlein A."/>
            <person name="Hemmerich C."/>
            <person name="Brun Y.V."/>
        </authorList>
    </citation>
    <scope>NUCLEOTIDE SEQUENCE [LARGE SCALE GENOMIC DNA]</scope>
    <source>
        <strain evidence="2">ATCC 49814 / DSM 5838 / IFAM 1418</strain>
    </source>
</reference>
<name>C6XIC5_HIRBI</name>
<dbReference type="EMBL" id="CP001678">
    <property type="protein sequence ID" value="ACT58951.1"/>
    <property type="molecule type" value="Genomic_DNA"/>
</dbReference>
<proteinExistence type="predicted"/>
<sequence>MHITTQLPPASEPVALSAAKAFLRIDYEGEDTSVSALIASARARVEAETGLCLVERTVKLSVPCWPLNIRDTHKLILPIGPVSSIESVMVDGVNHTERFVLQKAKPDILKFRGAILPFAETGIEITLIAGFGPNDSDVPADLKLAVKLLVAESYARGENGADLSQDVAVLLAPWRRVSL</sequence>
<dbReference type="STRING" id="582402.Hbal_1259"/>
<protein>
    <recommendedName>
        <fullName evidence="3">PhiE125 gp8 family phage protein</fullName>
    </recommendedName>
</protein>
<dbReference type="RefSeq" id="WP_015827101.1">
    <property type="nucleotide sequence ID" value="NC_012982.1"/>
</dbReference>
<keyword evidence="2" id="KW-1185">Reference proteome</keyword>
<evidence type="ECO:0000313" key="2">
    <source>
        <dbReference type="Proteomes" id="UP000002745"/>
    </source>
</evidence>
<dbReference type="InterPro" id="IPR011738">
    <property type="entry name" value="Phage_CHP"/>
</dbReference>
<dbReference type="CDD" id="cd08054">
    <property type="entry name" value="gp6"/>
    <property type="match status" value="1"/>
</dbReference>
<organism evidence="1 2">
    <name type="scientific">Hirschia baltica (strain ATCC 49814 / DSM 5838 / IFAM 1418)</name>
    <dbReference type="NCBI Taxonomy" id="582402"/>
    <lineage>
        <taxon>Bacteria</taxon>
        <taxon>Pseudomonadati</taxon>
        <taxon>Pseudomonadota</taxon>
        <taxon>Alphaproteobacteria</taxon>
        <taxon>Hyphomonadales</taxon>
        <taxon>Hyphomonadaceae</taxon>
        <taxon>Hirschia</taxon>
    </lineage>
</organism>
<dbReference type="HOGENOM" id="CLU_085951_0_0_5"/>
<accession>C6XIC5</accession>